<evidence type="ECO:0000313" key="2">
    <source>
        <dbReference type="EMBL" id="ATZ53882.1"/>
    </source>
</evidence>
<protein>
    <submittedName>
        <fullName evidence="2">Uncharacterized protein</fullName>
    </submittedName>
</protein>
<dbReference type="KEGG" id="bfu:BCIN_09g06460"/>
<dbReference type="EMBL" id="CP009813">
    <property type="protein sequence ID" value="ATZ53882.1"/>
    <property type="molecule type" value="Genomic_DNA"/>
</dbReference>
<feature type="compositionally biased region" description="Basic and acidic residues" evidence="1">
    <location>
        <begin position="133"/>
        <end position="142"/>
    </location>
</feature>
<accession>A0A384JTP6</accession>
<organism evidence="2 3">
    <name type="scientific">Botryotinia fuckeliana (strain B05.10)</name>
    <name type="common">Noble rot fungus</name>
    <name type="synonym">Botrytis cinerea</name>
    <dbReference type="NCBI Taxonomy" id="332648"/>
    <lineage>
        <taxon>Eukaryota</taxon>
        <taxon>Fungi</taxon>
        <taxon>Dikarya</taxon>
        <taxon>Ascomycota</taxon>
        <taxon>Pezizomycotina</taxon>
        <taxon>Leotiomycetes</taxon>
        <taxon>Helotiales</taxon>
        <taxon>Sclerotiniaceae</taxon>
        <taxon>Botrytis</taxon>
    </lineage>
</organism>
<reference evidence="2 3" key="1">
    <citation type="journal article" date="2011" name="PLoS Genet.">
        <title>Genomic analysis of the necrotrophic fungal pathogens Sclerotinia sclerotiorum and Botrytis cinerea.</title>
        <authorList>
            <person name="Amselem J."/>
            <person name="Cuomo C.A."/>
            <person name="van Kan J.A."/>
            <person name="Viaud M."/>
            <person name="Benito E.P."/>
            <person name="Couloux A."/>
            <person name="Coutinho P.M."/>
            <person name="de Vries R.P."/>
            <person name="Dyer P.S."/>
            <person name="Fillinger S."/>
            <person name="Fournier E."/>
            <person name="Gout L."/>
            <person name="Hahn M."/>
            <person name="Kohn L."/>
            <person name="Lapalu N."/>
            <person name="Plummer K.M."/>
            <person name="Pradier J.M."/>
            <person name="Quevillon E."/>
            <person name="Sharon A."/>
            <person name="Simon A."/>
            <person name="ten Have A."/>
            <person name="Tudzynski B."/>
            <person name="Tudzynski P."/>
            <person name="Wincker P."/>
            <person name="Andrew M."/>
            <person name="Anthouard V."/>
            <person name="Beever R.E."/>
            <person name="Beffa R."/>
            <person name="Benoit I."/>
            <person name="Bouzid O."/>
            <person name="Brault B."/>
            <person name="Chen Z."/>
            <person name="Choquer M."/>
            <person name="Collemare J."/>
            <person name="Cotton P."/>
            <person name="Danchin E.G."/>
            <person name="Da Silva C."/>
            <person name="Gautier A."/>
            <person name="Giraud C."/>
            <person name="Giraud T."/>
            <person name="Gonzalez C."/>
            <person name="Grossetete S."/>
            <person name="Guldener U."/>
            <person name="Henrissat B."/>
            <person name="Howlett B.J."/>
            <person name="Kodira C."/>
            <person name="Kretschmer M."/>
            <person name="Lappartient A."/>
            <person name="Leroch M."/>
            <person name="Levis C."/>
            <person name="Mauceli E."/>
            <person name="Neuveglise C."/>
            <person name="Oeser B."/>
            <person name="Pearson M."/>
            <person name="Poulain J."/>
            <person name="Poussereau N."/>
            <person name="Quesneville H."/>
            <person name="Rascle C."/>
            <person name="Schumacher J."/>
            <person name="Segurens B."/>
            <person name="Sexton A."/>
            <person name="Silva E."/>
            <person name="Sirven C."/>
            <person name="Soanes D.M."/>
            <person name="Talbot N.J."/>
            <person name="Templeton M."/>
            <person name="Yandava C."/>
            <person name="Yarden O."/>
            <person name="Zeng Q."/>
            <person name="Rollins J.A."/>
            <person name="Lebrun M.H."/>
            <person name="Dickman M."/>
        </authorList>
    </citation>
    <scope>NUCLEOTIDE SEQUENCE [LARGE SCALE GENOMIC DNA]</scope>
    <source>
        <strain evidence="2 3">B05.10</strain>
    </source>
</reference>
<feature type="compositionally biased region" description="Basic and acidic residues" evidence="1">
    <location>
        <begin position="185"/>
        <end position="206"/>
    </location>
</feature>
<dbReference type="OrthoDB" id="3522467at2759"/>
<dbReference type="RefSeq" id="XP_001553285.1">
    <property type="nucleotide sequence ID" value="XM_001553235.2"/>
</dbReference>
<feature type="region of interest" description="Disordered" evidence="1">
    <location>
        <begin position="128"/>
        <end position="206"/>
    </location>
</feature>
<dbReference type="Proteomes" id="UP000001798">
    <property type="component" value="Chromosome 9"/>
</dbReference>
<name>A0A384JTP6_BOTFB</name>
<reference evidence="2 3" key="3">
    <citation type="journal article" date="2017" name="Mol. Plant Pathol.">
        <title>A gapless genome sequence of the fungus Botrytis cinerea.</title>
        <authorList>
            <person name="Van Kan J.A."/>
            <person name="Stassen J.H."/>
            <person name="Mosbach A."/>
            <person name="Van Der Lee T.A."/>
            <person name="Faino L."/>
            <person name="Farmer A.D."/>
            <person name="Papasotiriou D.G."/>
            <person name="Zhou S."/>
            <person name="Seidl M.F."/>
            <person name="Cottam E."/>
            <person name="Edel D."/>
            <person name="Hahn M."/>
            <person name="Schwartz D.C."/>
            <person name="Dietrich R.A."/>
            <person name="Widdison S."/>
            <person name="Scalliet G."/>
        </authorList>
    </citation>
    <scope>NUCLEOTIDE SEQUENCE [LARGE SCALE GENOMIC DNA]</scope>
    <source>
        <strain evidence="2 3">B05.10</strain>
    </source>
</reference>
<dbReference type="GeneID" id="5433816"/>
<evidence type="ECO:0000256" key="1">
    <source>
        <dbReference type="SAM" id="MobiDB-lite"/>
    </source>
</evidence>
<dbReference type="AlphaFoldDB" id="A0A384JTP6"/>
<dbReference type="VEuPathDB" id="FungiDB:Bcin09g06460"/>
<proteinExistence type="predicted"/>
<gene>
    <name evidence="2" type="ORF">BCIN_09g06460</name>
</gene>
<sequence length="206" mass="22802">MASPTQLLSRYPHFVHYTHKILTSFSLILSLNSTYQVCAMKKRTKKNEEEIGNMSSTINSMKGNMYGTALGPGLYRGGGVKRITIFEVMGHEQEKNGESRGKEELGNMWRKETTWQERMGELSLGARVKKNRKGEGGKKSEQDATAMRPIHEGGVPGPTAIKIAEVSSKVSGGSDHARIQGGDQEDGRMRIEDRSNEATRDVESVD</sequence>
<evidence type="ECO:0000313" key="3">
    <source>
        <dbReference type="Proteomes" id="UP000001798"/>
    </source>
</evidence>
<reference evidence="2 3" key="2">
    <citation type="journal article" date="2012" name="Eukaryot. Cell">
        <title>Genome update of Botrytis cinerea strains B05.10 and T4.</title>
        <authorList>
            <person name="Staats M."/>
            <person name="van Kan J.A."/>
        </authorList>
    </citation>
    <scope>NUCLEOTIDE SEQUENCE [LARGE SCALE GENOMIC DNA]</scope>
    <source>
        <strain evidence="2 3">B05.10</strain>
    </source>
</reference>
<keyword evidence="3" id="KW-1185">Reference proteome</keyword>